<keyword evidence="2" id="KW-1185">Reference proteome</keyword>
<evidence type="ECO:0000313" key="2">
    <source>
        <dbReference type="Proteomes" id="UP000696280"/>
    </source>
</evidence>
<dbReference type="EMBL" id="CAJVRL010000014">
    <property type="protein sequence ID" value="CAG8949480.1"/>
    <property type="molecule type" value="Genomic_DNA"/>
</dbReference>
<reference evidence="1" key="1">
    <citation type="submission" date="2021-07" db="EMBL/GenBank/DDBJ databases">
        <authorList>
            <person name="Durling M."/>
        </authorList>
    </citation>
    <scope>NUCLEOTIDE SEQUENCE</scope>
</reference>
<comment type="caution">
    <text evidence="1">The sequence shown here is derived from an EMBL/GenBank/DDBJ whole genome shotgun (WGS) entry which is preliminary data.</text>
</comment>
<dbReference type="OrthoDB" id="3545629at2759"/>
<dbReference type="PANTHER" id="PTHR40788:SF2">
    <property type="entry name" value="CLR5 DOMAIN-CONTAINING PROTEIN"/>
    <property type="match status" value="1"/>
</dbReference>
<organism evidence="1 2">
    <name type="scientific">Hymenoscyphus fraxineus</name>
    <dbReference type="NCBI Taxonomy" id="746836"/>
    <lineage>
        <taxon>Eukaryota</taxon>
        <taxon>Fungi</taxon>
        <taxon>Dikarya</taxon>
        <taxon>Ascomycota</taxon>
        <taxon>Pezizomycotina</taxon>
        <taxon>Leotiomycetes</taxon>
        <taxon>Helotiales</taxon>
        <taxon>Helotiaceae</taxon>
        <taxon>Hymenoscyphus</taxon>
    </lineage>
</organism>
<evidence type="ECO:0000313" key="1">
    <source>
        <dbReference type="EMBL" id="CAG8949480.1"/>
    </source>
</evidence>
<dbReference type="Proteomes" id="UP000696280">
    <property type="component" value="Unassembled WGS sequence"/>
</dbReference>
<dbReference type="AlphaFoldDB" id="A0A9N9KKR7"/>
<dbReference type="PANTHER" id="PTHR40788">
    <property type="entry name" value="CLR5 DOMAIN-CONTAINING PROTEIN-RELATED"/>
    <property type="match status" value="1"/>
</dbReference>
<proteinExistence type="predicted"/>
<accession>A0A9N9KKR7</accession>
<gene>
    <name evidence="1" type="ORF">HYFRA_00007710</name>
</gene>
<protein>
    <submittedName>
        <fullName evidence="1">Uncharacterized protein</fullName>
    </submittedName>
</protein>
<sequence length="834" mass="95846">MFEFNYTAILTDDEASEQSANLVARTRENLQYLREQCEVNGSLIVKRWKKKSSEKRKVLLSLVDPDIYPNQWSDIRFSQEFVGLPNIKKYCQLRIPFAVPEEHRQGNVRRPYRNICLLPYINLQGLKDNPAKLLHLIYNRINYSPQQWAPFDNYLLDKQWNLGTFATVYNRSCIIMHGTDYGKLVPWNEDLAHTWDIVGFPRANLVLEAQMRLSEFLKGVVERLLDGNFESEEISGGSFDRAFAFGLKKVTGLSNCVEFASKFINQPFSAPPSFNISSLRSIAQSQKNFHADHLWLLQTDPLSMRHYAANLLNGLQRENMRRPQKMCTISIMLMRNLTSLQIWEWIEEEVHKLGEFDGQIKPGIVLHPTYAHTLARLTALLSHLIRDVAGFCLVAIQTRPGFRSEYRKEITYVSRSVEKVVHHRKDDLTTIELYEKDPLQFCLLALTDASMVSLNDTSTDALYTVSHEPVEILAILEDHLTKAREQDASRLDEVLYASFSDLSALHQILFMVRLHQPRVPTLSIEEAMKENEGKAWRYLRAGYLEQDCLGPCNVETEDERILACKSLGNFMEKFLNTEKPTGSKVNQKWLDQDKTQRAACSQFWAQIRKRYRQILELIKLGEDDISNDLKVLSADLDLKQISEVQNEHEEILKAIASVGTPTAEKNNTPKAEPIQTQWGTDAQLENRPSAFGVKVKVKTHTDNVAMEALAECTEDNEEEALPAIKVAVSKRALDTLQALYPKPSFEERTKSIDWVSFVHAMNEAGFIARQIHGSEYSFEPAPTCQWYGRGKIVFHKPHPEPKYEAWKLLGIGKRMKKWFGWDANTFELRGKREG</sequence>
<name>A0A9N9KKR7_9HELO</name>